<evidence type="ECO:0000259" key="14">
    <source>
        <dbReference type="Pfam" id="PF07715"/>
    </source>
</evidence>
<keyword evidence="5 11" id="KW-0812">Transmembrane</keyword>
<evidence type="ECO:0008006" key="17">
    <source>
        <dbReference type="Google" id="ProtNLM"/>
    </source>
</evidence>
<evidence type="ECO:0000256" key="7">
    <source>
        <dbReference type="ARBA" id="ARBA00023077"/>
    </source>
</evidence>
<sequence length="658" mass="72467">MLSVSADEPFELDDIVVTAASPDTPVLATPRSVSVITARDLDNATTTDLAELLSREANVNLRSFFGGNKYSNIDIRGMGETSVSNVIFQVDGFRLNAPDLSGADLSSIPLSQIERIEILRGANGVRYGDGAVGGVVNIITGQPQAGVQGHAEYTRGSFDSDATTADISVGGRHARARLSLAHADSDGHRVNSASRERDAALRLNLYPLPALELDLRASYHDDRFGFPGPVSQTAFQTREGREGSNSPNDFSETTDHRYQARLGADLNRYGRLTLHANVRDRDNPYVLGYTPLLSIEDQQGEISERSQHVGLEHTVAVTAAGLPLDIAWGATGFFSDYVRRENGTDVPDQSKRTAGDIEEAAAHIIIDAAPADAWLLSAGYRLDRFRVERLDERLVQLYTGTFPFFIPAGAQWQNTLDETTTWHNNAGEIGLSWLPTDSLAAYLNYARSFRNPNIDELALSAPELAPQSGWQAEAGLRYRRRWLEAAVSVFHIAIDDEIYYGEEPSTGARVNRNYQDTTLRTGAELELKLRTLPDLYLWGNLSYTDARFEDSGNAIPHVPQLQANVGLEWVPVPEVSVVLSSSYTGSRFDGNDLNNDLYAKLDAYQVADLKLSWEHRAVRLFAGANNLFDEVYSTVGYSENYYPMPERNFHAGLAVTLN</sequence>
<dbReference type="Proteomes" id="UP000218765">
    <property type="component" value="Chromosome"/>
</dbReference>
<protein>
    <recommendedName>
        <fullName evidence="17">TonB-dependent receptor</fullName>
    </recommendedName>
</protein>
<gene>
    <name evidence="15" type="ORF">FOKN1_0266</name>
</gene>
<dbReference type="InterPro" id="IPR037066">
    <property type="entry name" value="Plug_dom_sf"/>
</dbReference>
<comment type="similarity">
    <text evidence="2">Belongs to the TonB-dependent receptor family. Hemoglobin/haptoglobin binding protein subfamily.</text>
</comment>
<dbReference type="InterPro" id="IPR039426">
    <property type="entry name" value="TonB-dep_rcpt-like"/>
</dbReference>
<keyword evidence="6" id="KW-0732">Signal</keyword>
<dbReference type="InterPro" id="IPR012910">
    <property type="entry name" value="Plug_dom"/>
</dbReference>
<keyword evidence="7 12" id="KW-0798">TonB box</keyword>
<dbReference type="PANTHER" id="PTHR30069">
    <property type="entry name" value="TONB-DEPENDENT OUTER MEMBRANE RECEPTOR"/>
    <property type="match status" value="1"/>
</dbReference>
<evidence type="ECO:0000256" key="2">
    <source>
        <dbReference type="ARBA" id="ARBA00008143"/>
    </source>
</evidence>
<dbReference type="EMBL" id="AP018052">
    <property type="protein sequence ID" value="BAZ92670.1"/>
    <property type="molecule type" value="Genomic_DNA"/>
</dbReference>
<dbReference type="PROSITE" id="PS52016">
    <property type="entry name" value="TONB_DEPENDENT_REC_3"/>
    <property type="match status" value="1"/>
</dbReference>
<evidence type="ECO:0000256" key="1">
    <source>
        <dbReference type="ARBA" id="ARBA00004571"/>
    </source>
</evidence>
<accession>A0A1Z4VM28</accession>
<dbReference type="GO" id="GO:0015344">
    <property type="term" value="F:siderophore uptake transmembrane transporter activity"/>
    <property type="evidence" value="ECO:0007669"/>
    <property type="project" value="TreeGrafter"/>
</dbReference>
<dbReference type="Gene3D" id="2.170.130.10">
    <property type="entry name" value="TonB-dependent receptor, plug domain"/>
    <property type="match status" value="1"/>
</dbReference>
<dbReference type="PANTHER" id="PTHR30069:SF29">
    <property type="entry name" value="HEMOGLOBIN AND HEMOGLOBIN-HAPTOGLOBIN-BINDING PROTEIN 1-RELATED"/>
    <property type="match status" value="1"/>
</dbReference>
<evidence type="ECO:0000256" key="11">
    <source>
        <dbReference type="PROSITE-ProRule" id="PRU01360"/>
    </source>
</evidence>
<keyword evidence="10 11" id="KW-0998">Cell outer membrane</keyword>
<dbReference type="RefSeq" id="WP_172844227.1">
    <property type="nucleotide sequence ID" value="NZ_AP018052.1"/>
</dbReference>
<evidence type="ECO:0000313" key="16">
    <source>
        <dbReference type="Proteomes" id="UP000218765"/>
    </source>
</evidence>
<dbReference type="GO" id="GO:0044718">
    <property type="term" value="P:siderophore transmembrane transport"/>
    <property type="evidence" value="ECO:0007669"/>
    <property type="project" value="TreeGrafter"/>
</dbReference>
<evidence type="ECO:0000256" key="10">
    <source>
        <dbReference type="ARBA" id="ARBA00023237"/>
    </source>
</evidence>
<evidence type="ECO:0000256" key="9">
    <source>
        <dbReference type="ARBA" id="ARBA00023170"/>
    </source>
</evidence>
<keyword evidence="4 11" id="KW-1134">Transmembrane beta strand</keyword>
<evidence type="ECO:0000313" key="15">
    <source>
        <dbReference type="EMBL" id="BAZ92670.1"/>
    </source>
</evidence>
<dbReference type="KEGG" id="ttc:FOKN1_0266"/>
<feature type="domain" description="TonB-dependent receptor plug" evidence="14">
    <location>
        <begin position="27"/>
        <end position="135"/>
    </location>
</feature>
<dbReference type="Gene3D" id="2.40.170.20">
    <property type="entry name" value="TonB-dependent receptor, beta-barrel domain"/>
    <property type="match status" value="1"/>
</dbReference>
<comment type="subcellular location">
    <subcellularLocation>
        <location evidence="1 11">Cell outer membrane</location>
        <topology evidence="1 11">Multi-pass membrane protein</topology>
    </subcellularLocation>
</comment>
<keyword evidence="8 11" id="KW-0472">Membrane</keyword>
<reference evidence="15 16" key="1">
    <citation type="submission" date="2017-05" db="EMBL/GenBank/DDBJ databases">
        <title>Thiocyanate degradation by Thiohalobacter thiocyanaticus FOKN1.</title>
        <authorList>
            <person name="Oshiki M."/>
            <person name="Fukushima T."/>
            <person name="Kawano S."/>
            <person name="Nakagawa J."/>
        </authorList>
    </citation>
    <scope>NUCLEOTIDE SEQUENCE [LARGE SCALE GENOMIC DNA]</scope>
    <source>
        <strain evidence="15 16">FOKN1</strain>
    </source>
</reference>
<evidence type="ECO:0000256" key="6">
    <source>
        <dbReference type="ARBA" id="ARBA00022729"/>
    </source>
</evidence>
<name>A0A1Z4VM28_9GAMM</name>
<dbReference type="AlphaFoldDB" id="A0A1Z4VM28"/>
<dbReference type="SUPFAM" id="SSF56935">
    <property type="entry name" value="Porins"/>
    <property type="match status" value="1"/>
</dbReference>
<keyword evidence="16" id="KW-1185">Reference proteome</keyword>
<dbReference type="Pfam" id="PF07715">
    <property type="entry name" value="Plug"/>
    <property type="match status" value="1"/>
</dbReference>
<proteinExistence type="inferred from homology"/>
<dbReference type="InterPro" id="IPR036942">
    <property type="entry name" value="Beta-barrel_TonB_sf"/>
</dbReference>
<dbReference type="GO" id="GO:0009279">
    <property type="term" value="C:cell outer membrane"/>
    <property type="evidence" value="ECO:0007669"/>
    <property type="project" value="UniProtKB-SubCell"/>
</dbReference>
<dbReference type="CDD" id="cd01347">
    <property type="entry name" value="ligand_gated_channel"/>
    <property type="match status" value="1"/>
</dbReference>
<dbReference type="InterPro" id="IPR000531">
    <property type="entry name" value="Beta-barrel_TonB"/>
</dbReference>
<evidence type="ECO:0000256" key="12">
    <source>
        <dbReference type="RuleBase" id="RU003357"/>
    </source>
</evidence>
<keyword evidence="9" id="KW-0675">Receptor</keyword>
<organism evidence="15 16">
    <name type="scientific">Thiohalobacter thiocyanaticus</name>
    <dbReference type="NCBI Taxonomy" id="585455"/>
    <lineage>
        <taxon>Bacteria</taxon>
        <taxon>Pseudomonadati</taxon>
        <taxon>Pseudomonadota</taxon>
        <taxon>Gammaproteobacteria</taxon>
        <taxon>Thiohalobacterales</taxon>
        <taxon>Thiohalobacteraceae</taxon>
        <taxon>Thiohalobacter</taxon>
    </lineage>
</organism>
<evidence type="ECO:0000259" key="13">
    <source>
        <dbReference type="Pfam" id="PF00593"/>
    </source>
</evidence>
<evidence type="ECO:0000256" key="3">
    <source>
        <dbReference type="ARBA" id="ARBA00022448"/>
    </source>
</evidence>
<evidence type="ECO:0000256" key="8">
    <source>
        <dbReference type="ARBA" id="ARBA00023136"/>
    </source>
</evidence>
<keyword evidence="3 11" id="KW-0813">Transport</keyword>
<dbReference type="Pfam" id="PF00593">
    <property type="entry name" value="TonB_dep_Rec_b-barrel"/>
    <property type="match status" value="1"/>
</dbReference>
<feature type="domain" description="TonB-dependent receptor-like beta-barrel" evidence="13">
    <location>
        <begin position="219"/>
        <end position="627"/>
    </location>
</feature>
<evidence type="ECO:0000256" key="4">
    <source>
        <dbReference type="ARBA" id="ARBA00022452"/>
    </source>
</evidence>
<evidence type="ECO:0000256" key="5">
    <source>
        <dbReference type="ARBA" id="ARBA00022692"/>
    </source>
</evidence>